<feature type="compositionally biased region" description="Acidic residues" evidence="1">
    <location>
        <begin position="55"/>
        <end position="109"/>
    </location>
</feature>
<feature type="compositionally biased region" description="Basic and acidic residues" evidence="1">
    <location>
        <begin position="34"/>
        <end position="43"/>
    </location>
</feature>
<reference evidence="2 3" key="1">
    <citation type="journal article" date="2016" name="Sci. Rep.">
        <title>The genome sequence of the outbreeding globe artichoke constructed de novo incorporating a phase-aware low-pass sequencing strategy of F1 progeny.</title>
        <authorList>
            <person name="Scaglione D."/>
            <person name="Reyes-Chin-Wo S."/>
            <person name="Acquadro A."/>
            <person name="Froenicke L."/>
            <person name="Portis E."/>
            <person name="Beitel C."/>
            <person name="Tirone M."/>
            <person name="Mauro R."/>
            <person name="Lo Monaco A."/>
            <person name="Mauromicale G."/>
            <person name="Faccioli P."/>
            <person name="Cattivelli L."/>
            <person name="Rieseberg L."/>
            <person name="Michelmore R."/>
            <person name="Lanteri S."/>
        </authorList>
    </citation>
    <scope>NUCLEOTIDE SEQUENCE [LARGE SCALE GENOMIC DNA]</scope>
    <source>
        <strain evidence="2">2C</strain>
    </source>
</reference>
<comment type="caution">
    <text evidence="2">The sequence shown here is derived from an EMBL/GenBank/DDBJ whole genome shotgun (WGS) entry which is preliminary data.</text>
</comment>
<organism evidence="2 3">
    <name type="scientific">Cynara cardunculus var. scolymus</name>
    <name type="common">Globe artichoke</name>
    <name type="synonym">Cynara scolymus</name>
    <dbReference type="NCBI Taxonomy" id="59895"/>
    <lineage>
        <taxon>Eukaryota</taxon>
        <taxon>Viridiplantae</taxon>
        <taxon>Streptophyta</taxon>
        <taxon>Embryophyta</taxon>
        <taxon>Tracheophyta</taxon>
        <taxon>Spermatophyta</taxon>
        <taxon>Magnoliopsida</taxon>
        <taxon>eudicotyledons</taxon>
        <taxon>Gunneridae</taxon>
        <taxon>Pentapetalae</taxon>
        <taxon>asterids</taxon>
        <taxon>campanulids</taxon>
        <taxon>Asterales</taxon>
        <taxon>Asteraceae</taxon>
        <taxon>Carduoideae</taxon>
        <taxon>Cardueae</taxon>
        <taxon>Carduinae</taxon>
        <taxon>Cynara</taxon>
    </lineage>
</organism>
<sequence>MDNNPSFSLSLFLPISREGSGHENASAGIKQKVRTPEDERENAPRGTSSSPEAIDISDDEQTESDDISEDVDDSSNGDSDDQVDDNDDSSYGDLGDQDDDNDNDVDLIP</sequence>
<dbReference type="EMBL" id="LEKV01003725">
    <property type="protein sequence ID" value="KVH98754.1"/>
    <property type="molecule type" value="Genomic_DNA"/>
</dbReference>
<feature type="region of interest" description="Disordered" evidence="1">
    <location>
        <begin position="15"/>
        <end position="109"/>
    </location>
</feature>
<proteinExistence type="predicted"/>
<evidence type="ECO:0000313" key="2">
    <source>
        <dbReference type="EMBL" id="KVH98754.1"/>
    </source>
</evidence>
<gene>
    <name evidence="2" type="ORF">Ccrd_023018</name>
</gene>
<dbReference type="Gramene" id="KVH98754">
    <property type="protein sequence ID" value="KVH98754"/>
    <property type="gene ID" value="Ccrd_023018"/>
</dbReference>
<dbReference type="Proteomes" id="UP000243975">
    <property type="component" value="Unassembled WGS sequence"/>
</dbReference>
<name>A0A118JZ99_CYNCS</name>
<keyword evidence="3" id="KW-1185">Reference proteome</keyword>
<evidence type="ECO:0000313" key="3">
    <source>
        <dbReference type="Proteomes" id="UP000243975"/>
    </source>
</evidence>
<dbReference type="AlphaFoldDB" id="A0A118JZ99"/>
<protein>
    <submittedName>
        <fullName evidence="2">Uncharacterized protein</fullName>
    </submittedName>
</protein>
<evidence type="ECO:0000256" key="1">
    <source>
        <dbReference type="SAM" id="MobiDB-lite"/>
    </source>
</evidence>
<accession>A0A118JZ99</accession>